<dbReference type="SUPFAM" id="SSF55486">
    <property type="entry name" value="Metalloproteases ('zincins'), catalytic domain"/>
    <property type="match status" value="1"/>
</dbReference>
<dbReference type="EMBL" id="LROS01000020">
    <property type="protein sequence ID" value="OBR93538.1"/>
    <property type="molecule type" value="Genomic_DNA"/>
</dbReference>
<keyword evidence="1" id="KW-0812">Transmembrane</keyword>
<feature type="transmembrane region" description="Helical" evidence="1">
    <location>
        <begin position="218"/>
        <end position="241"/>
    </location>
</feature>
<evidence type="ECO:0000313" key="2">
    <source>
        <dbReference type="EMBL" id="OBR93538.1"/>
    </source>
</evidence>
<gene>
    <name evidence="2" type="ORF">CLRAG_20090</name>
</gene>
<feature type="transmembrane region" description="Helical" evidence="1">
    <location>
        <begin position="178"/>
        <end position="198"/>
    </location>
</feature>
<reference evidence="2 3" key="1">
    <citation type="journal article" date="2012" name="Front. Microbiol.">
        <title>Draft Genome Sequence of the Virulent Strain 01-B526 of the Fish Pathogen Aeromonas salmonicida.</title>
        <authorList>
            <person name="Charette S.J."/>
            <person name="Brochu F."/>
            <person name="Boyle B."/>
            <person name="Filion G."/>
            <person name="Tanaka K.H."/>
            <person name="Derome N."/>
        </authorList>
    </citation>
    <scope>NUCLEOTIDE SEQUENCE [LARGE SCALE GENOMIC DNA]</scope>
    <source>
        <strain evidence="2 3">P11</strain>
    </source>
</reference>
<evidence type="ECO:0008006" key="4">
    <source>
        <dbReference type="Google" id="ProtNLM"/>
    </source>
</evidence>
<name>A0A1A6AU20_9CLOT</name>
<dbReference type="Proteomes" id="UP000093954">
    <property type="component" value="Unassembled WGS sequence"/>
</dbReference>
<dbReference type="PATRIC" id="fig|1353534.3.peg.2048"/>
<feature type="transmembrane region" description="Helical" evidence="1">
    <location>
        <begin position="21"/>
        <end position="41"/>
    </location>
</feature>
<comment type="caution">
    <text evidence="2">The sequence shown here is derived from an EMBL/GenBank/DDBJ whole genome shotgun (WGS) entry which is preliminary data.</text>
</comment>
<dbReference type="AlphaFoldDB" id="A0A1A6AU20"/>
<protein>
    <recommendedName>
        <fullName evidence="4">Peptidase M1 membrane alanine aminopeptidase domain-containing protein</fullName>
    </recommendedName>
</protein>
<evidence type="ECO:0000313" key="3">
    <source>
        <dbReference type="Proteomes" id="UP000093954"/>
    </source>
</evidence>
<keyword evidence="3" id="KW-1185">Reference proteome</keyword>
<accession>A0A1A6AU20</accession>
<keyword evidence="1" id="KW-1133">Transmembrane helix</keyword>
<organism evidence="2 3">
    <name type="scientific">Clostridium ragsdalei P11</name>
    <dbReference type="NCBI Taxonomy" id="1353534"/>
    <lineage>
        <taxon>Bacteria</taxon>
        <taxon>Bacillati</taxon>
        <taxon>Bacillota</taxon>
        <taxon>Clostridia</taxon>
        <taxon>Eubacteriales</taxon>
        <taxon>Clostridiaceae</taxon>
        <taxon>Clostridium</taxon>
    </lineage>
</organism>
<dbReference type="RefSeq" id="WP_065078294.1">
    <property type="nucleotide sequence ID" value="NZ_LROS01000020.1"/>
</dbReference>
<dbReference type="InterPro" id="IPR027268">
    <property type="entry name" value="Peptidase_M4/M1_CTD_sf"/>
</dbReference>
<feature type="transmembrane region" description="Helical" evidence="1">
    <location>
        <begin position="146"/>
        <end position="171"/>
    </location>
</feature>
<evidence type="ECO:0000256" key="1">
    <source>
        <dbReference type="SAM" id="Phobius"/>
    </source>
</evidence>
<feature type="transmembrane region" description="Helical" evidence="1">
    <location>
        <begin position="261"/>
        <end position="279"/>
    </location>
</feature>
<proteinExistence type="predicted"/>
<dbReference type="Gene3D" id="1.10.390.10">
    <property type="entry name" value="Neutral Protease Domain 2"/>
    <property type="match status" value="1"/>
</dbReference>
<feature type="transmembrane region" description="Helical" evidence="1">
    <location>
        <begin position="61"/>
        <end position="82"/>
    </location>
</feature>
<feature type="transmembrane region" description="Helical" evidence="1">
    <location>
        <begin position="110"/>
        <end position="134"/>
    </location>
</feature>
<sequence>MRNVFFDYETKRILKSRFTQIIILLVSVFPLIGALLSTYISEDISSMIFGINSSTLLSQTILFPAKAGAVLSTLAFTTLTVFEFDKILRFRVNYIIEPISSSIKIHLTKITGLMCAGLISTVGSMIIMIPHYIFNVGSLTNFSYFLLSYTLIIFGSIVLTILMTAGFYLIFRNVNITCIIMLLAVLFSFLTGNINYQYMWVQTGASGLSENFGSGNIVLGMLWNRLFGLSVSMSIFLFGMLSDRCYEKGLFKSILKNCKKYKLIPICFLVSLFGVFFVFQNEPIFKPISLTDVVSVLINGKKETPVNVSVIGTSNMFVDLKIEKDKNCASGAYCQELQNGTDKPQNVYFELADGYHISEIKLGNKDISCTQVSPKILSSAKLNNVFEISIPRNTKTKLSIRYSGIPKAKSTAKDFSQGISKNYVRLNGTTGVAPVVCIEQNDRIIEGTIKMDSKFTVITQGEKNRKISEQDGFTTWSFSWDKLSDLSLTAGRYGIFERNVRGTNVEFFYPLAARKEFESRGNDTLDIFSFFSEKFGPLGKDSLKVVVTSGVQGKGGFQNGNISYVSEDCLKKKSNVDSSIASSSDTFALLTHEIAHQWWGTGINVSNANSHNQIDKNHDEWSDEAFADFSTYLFLKNKFGKAYAENLLLKKWEESTNELNRNFYRRNPEYMNKLSMIPKYYVSLFLRGGEIYGLGPLTVYNVYKHIGEDNYFNSMKVIYKEYYGKKDKKLSFSDFLNISGITQGGSRQWM</sequence>
<keyword evidence="1" id="KW-0472">Membrane</keyword>